<proteinExistence type="inferred from homology"/>
<dbReference type="GO" id="GO:0046872">
    <property type="term" value="F:metal ion binding"/>
    <property type="evidence" value="ECO:0007669"/>
    <property type="project" value="UniProtKB-KW"/>
</dbReference>
<dbReference type="Proteomes" id="UP000031599">
    <property type="component" value="Unassembled WGS sequence"/>
</dbReference>
<dbReference type="InterPro" id="IPR003691">
    <property type="entry name" value="FluC"/>
</dbReference>
<evidence type="ECO:0000256" key="9">
    <source>
        <dbReference type="ARBA" id="ARBA00035120"/>
    </source>
</evidence>
<dbReference type="GO" id="GO:0140114">
    <property type="term" value="P:cellular detoxification of fluoride"/>
    <property type="evidence" value="ECO:0007669"/>
    <property type="project" value="UniProtKB-UniRule"/>
</dbReference>
<evidence type="ECO:0000256" key="5">
    <source>
        <dbReference type="ARBA" id="ARBA00022989"/>
    </source>
</evidence>
<keyword evidence="11" id="KW-0479">Metal-binding</keyword>
<keyword evidence="2 11" id="KW-1003">Cell membrane</keyword>
<feature type="transmembrane region" description="Helical" evidence="11">
    <location>
        <begin position="43"/>
        <end position="68"/>
    </location>
</feature>
<protein>
    <recommendedName>
        <fullName evidence="11">Fluoride-specific ion channel FluC</fullName>
    </recommendedName>
</protein>
<feature type="binding site" evidence="11">
    <location>
        <position position="84"/>
    </location>
    <ligand>
        <name>Na(+)</name>
        <dbReference type="ChEBI" id="CHEBI:29101"/>
        <note>structural</note>
    </ligand>
</feature>
<dbReference type="GO" id="GO:0062054">
    <property type="term" value="F:fluoride channel activity"/>
    <property type="evidence" value="ECO:0007669"/>
    <property type="project" value="UniProtKB-UniRule"/>
</dbReference>
<evidence type="ECO:0000256" key="10">
    <source>
        <dbReference type="ARBA" id="ARBA00035585"/>
    </source>
</evidence>
<dbReference type="RefSeq" id="WP_052549503.1">
    <property type="nucleotide sequence ID" value="NZ_JMCC02000035.1"/>
</dbReference>
<keyword evidence="11" id="KW-0915">Sodium</keyword>
<gene>
    <name evidence="11" type="primary">fluC</name>
    <name evidence="11" type="synonym">crcB</name>
    <name evidence="12" type="ORF">DB30_04371</name>
</gene>
<evidence type="ECO:0000256" key="11">
    <source>
        <dbReference type="HAMAP-Rule" id="MF_00454"/>
    </source>
</evidence>
<sequence length="137" mass="14035">MSEDSPSIGTLAQLAAVFVAGGTGATLRVLLSGRIEQALVERLPYAGVLVVNLIGCLLIGFAAAVITTSHWRNIVLGGLLGGFTTYSAFALLSVDLVGHQRWGVLATQIGTHLVGGVLCVWAGFWAARTLGFGAAAG</sequence>
<comment type="subcellular location">
    <subcellularLocation>
        <location evidence="1 11">Cell membrane</location>
        <topology evidence="1 11">Multi-pass membrane protein</topology>
    </subcellularLocation>
</comment>
<feature type="transmembrane region" description="Helical" evidence="11">
    <location>
        <begin position="109"/>
        <end position="127"/>
    </location>
</feature>
<feature type="transmembrane region" description="Helical" evidence="11">
    <location>
        <begin position="74"/>
        <end position="97"/>
    </location>
</feature>
<evidence type="ECO:0000256" key="2">
    <source>
        <dbReference type="ARBA" id="ARBA00022475"/>
    </source>
</evidence>
<evidence type="ECO:0000256" key="1">
    <source>
        <dbReference type="ARBA" id="ARBA00004651"/>
    </source>
</evidence>
<comment type="similarity">
    <text evidence="9 11">Belongs to the fluoride channel Fluc/FEX (TC 1.A.43) family.</text>
</comment>
<dbReference type="Pfam" id="PF02537">
    <property type="entry name" value="CRCB"/>
    <property type="match status" value="1"/>
</dbReference>
<name>A0A0C2D4J2_9BACT</name>
<keyword evidence="4 11" id="KW-0812">Transmembrane</keyword>
<comment type="function">
    <text evidence="11">Fluoride-specific ion channel. Important for reducing fluoride concentration in the cell, thus reducing its toxicity.</text>
</comment>
<dbReference type="HAMAP" id="MF_00454">
    <property type="entry name" value="FluC"/>
    <property type="match status" value="1"/>
</dbReference>
<comment type="activity regulation">
    <text evidence="11">Na(+) is not transported, but it plays an essential structural role and its presence is essential for fluoride channel function.</text>
</comment>
<evidence type="ECO:0000256" key="4">
    <source>
        <dbReference type="ARBA" id="ARBA00022692"/>
    </source>
</evidence>
<dbReference type="EMBL" id="JMCC02000035">
    <property type="protein sequence ID" value="KIG16600.1"/>
    <property type="molecule type" value="Genomic_DNA"/>
</dbReference>
<feature type="binding site" evidence="11">
    <location>
        <position position="81"/>
    </location>
    <ligand>
        <name>Na(+)</name>
        <dbReference type="ChEBI" id="CHEBI:29101"/>
        <note>structural</note>
    </ligand>
</feature>
<keyword evidence="3" id="KW-0997">Cell inner membrane</keyword>
<evidence type="ECO:0000313" key="12">
    <source>
        <dbReference type="EMBL" id="KIG16600.1"/>
    </source>
</evidence>
<organism evidence="12 13">
    <name type="scientific">Enhygromyxa salina</name>
    <dbReference type="NCBI Taxonomy" id="215803"/>
    <lineage>
        <taxon>Bacteria</taxon>
        <taxon>Pseudomonadati</taxon>
        <taxon>Myxococcota</taxon>
        <taxon>Polyangia</taxon>
        <taxon>Nannocystales</taxon>
        <taxon>Nannocystaceae</taxon>
        <taxon>Enhygromyxa</taxon>
    </lineage>
</organism>
<comment type="catalytic activity">
    <reaction evidence="10">
        <text>fluoride(in) = fluoride(out)</text>
        <dbReference type="Rhea" id="RHEA:76159"/>
        <dbReference type="ChEBI" id="CHEBI:17051"/>
    </reaction>
    <physiologicalReaction direction="left-to-right" evidence="10">
        <dbReference type="Rhea" id="RHEA:76160"/>
    </physiologicalReaction>
</comment>
<evidence type="ECO:0000256" key="8">
    <source>
        <dbReference type="ARBA" id="ARBA00023303"/>
    </source>
</evidence>
<keyword evidence="11" id="KW-0813">Transport</keyword>
<keyword evidence="8 11" id="KW-0407">Ion channel</keyword>
<accession>A0A0C2D4J2</accession>
<evidence type="ECO:0000256" key="7">
    <source>
        <dbReference type="ARBA" id="ARBA00023136"/>
    </source>
</evidence>
<dbReference type="AlphaFoldDB" id="A0A0C2D4J2"/>
<keyword evidence="6 11" id="KW-0406">Ion transport</keyword>
<reference evidence="12 13" key="1">
    <citation type="submission" date="2014-12" db="EMBL/GenBank/DDBJ databases">
        <title>Genome assembly of Enhygromyxa salina DSM 15201.</title>
        <authorList>
            <person name="Sharma G."/>
            <person name="Subramanian S."/>
        </authorList>
    </citation>
    <scope>NUCLEOTIDE SEQUENCE [LARGE SCALE GENOMIC DNA]</scope>
    <source>
        <strain evidence="12 13">DSM 15201</strain>
    </source>
</reference>
<evidence type="ECO:0000313" key="13">
    <source>
        <dbReference type="Proteomes" id="UP000031599"/>
    </source>
</evidence>
<comment type="caution">
    <text evidence="12">The sequence shown here is derived from an EMBL/GenBank/DDBJ whole genome shotgun (WGS) entry which is preliminary data.</text>
</comment>
<dbReference type="GO" id="GO:0005886">
    <property type="term" value="C:plasma membrane"/>
    <property type="evidence" value="ECO:0007669"/>
    <property type="project" value="UniProtKB-SubCell"/>
</dbReference>
<evidence type="ECO:0000256" key="6">
    <source>
        <dbReference type="ARBA" id="ARBA00023065"/>
    </source>
</evidence>
<evidence type="ECO:0000256" key="3">
    <source>
        <dbReference type="ARBA" id="ARBA00022519"/>
    </source>
</evidence>
<feature type="transmembrane region" description="Helical" evidence="11">
    <location>
        <begin position="12"/>
        <end position="31"/>
    </location>
</feature>
<keyword evidence="5 11" id="KW-1133">Transmembrane helix</keyword>
<keyword evidence="7 11" id="KW-0472">Membrane</keyword>